<dbReference type="PROSITE" id="PS50943">
    <property type="entry name" value="HTH_CROC1"/>
    <property type="match status" value="1"/>
</dbReference>
<feature type="domain" description="HTH cro/C1-type" evidence="1">
    <location>
        <begin position="9"/>
        <end position="62"/>
    </location>
</feature>
<organism evidence="2 3">
    <name type="scientific">Lysinibacillus louembei</name>
    <dbReference type="NCBI Taxonomy" id="1470088"/>
    <lineage>
        <taxon>Bacteria</taxon>
        <taxon>Bacillati</taxon>
        <taxon>Bacillota</taxon>
        <taxon>Bacilli</taxon>
        <taxon>Bacillales</taxon>
        <taxon>Bacillaceae</taxon>
        <taxon>Lysinibacillus</taxon>
    </lineage>
</organism>
<dbReference type="Gene3D" id="1.25.40.10">
    <property type="entry name" value="Tetratricopeptide repeat domain"/>
    <property type="match status" value="1"/>
</dbReference>
<evidence type="ECO:0000313" key="3">
    <source>
        <dbReference type="Proteomes" id="UP001322664"/>
    </source>
</evidence>
<dbReference type="SUPFAM" id="SSF81901">
    <property type="entry name" value="HCP-like"/>
    <property type="match status" value="1"/>
</dbReference>
<dbReference type="PANTHER" id="PTHR37038">
    <property type="entry name" value="TRANSCRIPTIONAL REGULATOR-RELATED"/>
    <property type="match status" value="1"/>
</dbReference>
<dbReference type="SMART" id="SM00028">
    <property type="entry name" value="TPR"/>
    <property type="match status" value="2"/>
</dbReference>
<dbReference type="InterPro" id="IPR011990">
    <property type="entry name" value="TPR-like_helical_dom_sf"/>
</dbReference>
<dbReference type="SUPFAM" id="SSF47413">
    <property type="entry name" value="lambda repressor-like DNA-binding domains"/>
    <property type="match status" value="1"/>
</dbReference>
<proteinExistence type="predicted"/>
<dbReference type="InterPro" id="IPR001387">
    <property type="entry name" value="Cro/C1-type_HTH"/>
</dbReference>
<evidence type="ECO:0000259" key="1">
    <source>
        <dbReference type="PROSITE" id="PS50943"/>
    </source>
</evidence>
<dbReference type="InterPro" id="IPR019734">
    <property type="entry name" value="TPR_rpt"/>
</dbReference>
<dbReference type="InterPro" id="IPR010982">
    <property type="entry name" value="Lambda_DNA-bd_dom_sf"/>
</dbReference>
<reference evidence="2 3" key="1">
    <citation type="submission" date="2023-09" db="EMBL/GenBank/DDBJ databases">
        <authorList>
            <person name="Page C.A."/>
            <person name="Perez-Diaz I.M."/>
        </authorList>
    </citation>
    <scope>NUCLEOTIDE SEQUENCE [LARGE SCALE GENOMIC DNA]</scope>
    <source>
        <strain evidence="2 3">Ll15</strain>
    </source>
</reference>
<dbReference type="PANTHER" id="PTHR37038:SF14">
    <property type="entry name" value="TRANSCRIPTIONAL ACTIVATOR"/>
    <property type="match status" value="1"/>
</dbReference>
<dbReference type="InterPro" id="IPR053163">
    <property type="entry name" value="HTH-type_regulator_Rgg"/>
</dbReference>
<sequence>MLQTIAKNIKYYRKKMGYTQAQLAKGICTQAMISNFEKGGSSPSSVVMHQIAEKLGVPIENFFHDVHSTPVQSNSEIEKLVRKLIHQRDYESVSYIIANELNNKNTLSPTERRFLKWNEGICIYHLERNKEKSIRILQESLPLEDAVKDILDIEIMSSLAVVYFEIKDYDTSLHYYNLCIDNFEQNHVDDRLKIKILYGKSRTLGYKEDYKDALLYCQQAIKLCLENETLYFLGELLFQAARLSILEKAFVNAEVYIRQATSIFELQGEIDFIRITEQLKKKL</sequence>
<dbReference type="CDD" id="cd00093">
    <property type="entry name" value="HTH_XRE"/>
    <property type="match status" value="1"/>
</dbReference>
<evidence type="ECO:0000313" key="2">
    <source>
        <dbReference type="EMBL" id="WPK12547.1"/>
    </source>
</evidence>
<gene>
    <name evidence="2" type="ORF">R6U77_02280</name>
</gene>
<dbReference type="Pfam" id="PF01381">
    <property type="entry name" value="HTH_3"/>
    <property type="match status" value="1"/>
</dbReference>
<dbReference type="RefSeq" id="WP_319837262.1">
    <property type="nucleotide sequence ID" value="NZ_CP137624.1"/>
</dbReference>
<protein>
    <submittedName>
        <fullName evidence="2">Helix-turn-helix domain-containing protein</fullName>
    </submittedName>
</protein>
<keyword evidence="3" id="KW-1185">Reference proteome</keyword>
<dbReference type="EMBL" id="CP137624">
    <property type="protein sequence ID" value="WPK12547.1"/>
    <property type="molecule type" value="Genomic_DNA"/>
</dbReference>
<name>A0ABZ0RZ36_9BACI</name>
<dbReference type="Pfam" id="PF18768">
    <property type="entry name" value="RNPP_C"/>
    <property type="match status" value="1"/>
</dbReference>
<dbReference type="Proteomes" id="UP001322664">
    <property type="component" value="Chromosome"/>
</dbReference>
<dbReference type="InterPro" id="IPR041315">
    <property type="entry name" value="PlcR_TPR"/>
</dbReference>
<dbReference type="SMART" id="SM00530">
    <property type="entry name" value="HTH_XRE"/>
    <property type="match status" value="1"/>
</dbReference>
<accession>A0ABZ0RZ36</accession>